<dbReference type="InterPro" id="IPR050570">
    <property type="entry name" value="Cell_wall_metabolism_enzyme"/>
</dbReference>
<dbReference type="Gene3D" id="2.70.70.10">
    <property type="entry name" value="Glucose Permease (Domain IIA)"/>
    <property type="match status" value="1"/>
</dbReference>
<sequence>MEKGYSIVVTSPDSSISKYLFISKKRFRIILAVIILVAIVVVIAVANYSRVSYQALEAVFLKRRSAEMEREFGRLQEIKKNLEIAEMNNQKLRVMLGIEKNPTEVELVINKANAGYAERTNMMVIKQENIPSLLPTMGQISRSFTSGHKGIDIAAPRFSPVVAAASGVIRATGWDSIYGNYVIIDHTVNYSTFYGHLNSINVRKDNNVNSGKVIGTVGSTGRSTSPHLHYEVRFEQKSVDPMGYLPLVLNLKE</sequence>
<comment type="caution">
    <text evidence="5">The sequence shown here is derived from an EMBL/GenBank/DDBJ whole genome shotgun (WGS) entry which is preliminary data.</text>
</comment>
<proteinExistence type="predicted"/>
<dbReference type="GO" id="GO:0004222">
    <property type="term" value="F:metalloendopeptidase activity"/>
    <property type="evidence" value="ECO:0007669"/>
    <property type="project" value="TreeGrafter"/>
</dbReference>
<name>X1JI24_9ZZZZ</name>
<evidence type="ECO:0000259" key="4">
    <source>
        <dbReference type="Pfam" id="PF01551"/>
    </source>
</evidence>
<keyword evidence="3" id="KW-0472">Membrane</keyword>
<accession>X1JI24</accession>
<feature type="coiled-coil region" evidence="2">
    <location>
        <begin position="65"/>
        <end position="95"/>
    </location>
</feature>
<dbReference type="AlphaFoldDB" id="X1JI24"/>
<gene>
    <name evidence="5" type="ORF">S06H3_00781</name>
</gene>
<keyword evidence="3" id="KW-1133">Transmembrane helix</keyword>
<dbReference type="EMBL" id="BARV01000162">
    <property type="protein sequence ID" value="GAH94371.1"/>
    <property type="molecule type" value="Genomic_DNA"/>
</dbReference>
<dbReference type="PANTHER" id="PTHR21666:SF289">
    <property type="entry name" value="L-ALA--D-GLU ENDOPEPTIDASE"/>
    <property type="match status" value="1"/>
</dbReference>
<dbReference type="InterPro" id="IPR011055">
    <property type="entry name" value="Dup_hybrid_motif"/>
</dbReference>
<feature type="domain" description="M23ase beta-sheet core" evidence="4">
    <location>
        <begin position="147"/>
        <end position="241"/>
    </location>
</feature>
<keyword evidence="3" id="KW-0812">Transmembrane</keyword>
<feature type="transmembrane region" description="Helical" evidence="3">
    <location>
        <begin position="27"/>
        <end position="48"/>
    </location>
</feature>
<evidence type="ECO:0000313" key="5">
    <source>
        <dbReference type="EMBL" id="GAH94371.1"/>
    </source>
</evidence>
<dbReference type="SUPFAM" id="SSF51261">
    <property type="entry name" value="Duplicated hybrid motif"/>
    <property type="match status" value="1"/>
</dbReference>
<keyword evidence="1" id="KW-0732">Signal</keyword>
<keyword evidence="2" id="KW-0175">Coiled coil</keyword>
<protein>
    <recommendedName>
        <fullName evidence="4">M23ase beta-sheet core domain-containing protein</fullName>
    </recommendedName>
</protein>
<evidence type="ECO:0000256" key="1">
    <source>
        <dbReference type="ARBA" id="ARBA00022729"/>
    </source>
</evidence>
<evidence type="ECO:0000256" key="2">
    <source>
        <dbReference type="SAM" id="Coils"/>
    </source>
</evidence>
<dbReference type="Pfam" id="PF01551">
    <property type="entry name" value="Peptidase_M23"/>
    <property type="match status" value="1"/>
</dbReference>
<dbReference type="CDD" id="cd12797">
    <property type="entry name" value="M23_peptidase"/>
    <property type="match status" value="1"/>
</dbReference>
<organism evidence="5">
    <name type="scientific">marine sediment metagenome</name>
    <dbReference type="NCBI Taxonomy" id="412755"/>
    <lineage>
        <taxon>unclassified sequences</taxon>
        <taxon>metagenomes</taxon>
        <taxon>ecological metagenomes</taxon>
    </lineage>
</organism>
<dbReference type="InterPro" id="IPR016047">
    <property type="entry name" value="M23ase_b-sheet_dom"/>
</dbReference>
<reference evidence="5" key="1">
    <citation type="journal article" date="2014" name="Front. Microbiol.">
        <title>High frequency of phylogenetically diverse reductive dehalogenase-homologous genes in deep subseafloor sedimentary metagenomes.</title>
        <authorList>
            <person name="Kawai M."/>
            <person name="Futagami T."/>
            <person name="Toyoda A."/>
            <person name="Takaki Y."/>
            <person name="Nishi S."/>
            <person name="Hori S."/>
            <person name="Arai W."/>
            <person name="Tsubouchi T."/>
            <person name="Morono Y."/>
            <person name="Uchiyama I."/>
            <person name="Ito T."/>
            <person name="Fujiyama A."/>
            <person name="Inagaki F."/>
            <person name="Takami H."/>
        </authorList>
    </citation>
    <scope>NUCLEOTIDE SEQUENCE</scope>
    <source>
        <strain evidence="5">Expedition CK06-06</strain>
    </source>
</reference>
<dbReference type="PANTHER" id="PTHR21666">
    <property type="entry name" value="PEPTIDASE-RELATED"/>
    <property type="match status" value="1"/>
</dbReference>
<evidence type="ECO:0000256" key="3">
    <source>
        <dbReference type="SAM" id="Phobius"/>
    </source>
</evidence>